<keyword evidence="2 4" id="KW-0808">Transferase</keyword>
<keyword evidence="1" id="KW-0328">Glycosyltransferase</keyword>
<evidence type="ECO:0000256" key="2">
    <source>
        <dbReference type="ARBA" id="ARBA00022679"/>
    </source>
</evidence>
<dbReference type="Pfam" id="PF00535">
    <property type="entry name" value="Glycos_transf_2"/>
    <property type="match status" value="1"/>
</dbReference>
<evidence type="ECO:0000313" key="4">
    <source>
        <dbReference type="EMBL" id="RHH18429.1"/>
    </source>
</evidence>
<proteinExistence type="predicted"/>
<dbReference type="Proteomes" id="UP000284024">
    <property type="component" value="Unassembled WGS sequence"/>
</dbReference>
<sequence length="327" mass="37342">MKKVSVIVPVYNTSLFLDDCISSILDQDYKEFELLLINDGSTDNSLDICNKWKAMDSRIRVYSKTNGGLSDTRNCGIQASTGDYITFIDSDDYVSKNYLSYLLKLFSYSDKCSITTCNRQMVKEGKLGHKFNYNDKNGVMILSRSETFKKALYTQIAHGAVARLYRKEVFDSLKFPIGLKHEDTYMLGDFVNSDEIMVFGDEVGYFYRINGDSIVHSNSTNRLMDLVIATKRFGNLALACDENLRNAVICKVIHAELSVLSLIKLDGIEEKKFISEIKQDLRENSSVVLKDREALKRDKIAIVLLKFGGIKLFRMVFEIYSRVLRNE</sequence>
<evidence type="ECO:0000313" key="5">
    <source>
        <dbReference type="Proteomes" id="UP000284024"/>
    </source>
</evidence>
<comment type="caution">
    <text evidence="4">The sequence shown here is derived from an EMBL/GenBank/DDBJ whole genome shotgun (WGS) entry which is preliminary data.</text>
</comment>
<evidence type="ECO:0000256" key="1">
    <source>
        <dbReference type="ARBA" id="ARBA00022676"/>
    </source>
</evidence>
<protein>
    <submittedName>
        <fullName evidence="4">Glycosyltransferase family 2 protein</fullName>
    </submittedName>
</protein>
<feature type="domain" description="Glycosyltransferase 2-like" evidence="3">
    <location>
        <begin position="5"/>
        <end position="171"/>
    </location>
</feature>
<reference evidence="4 5" key="1">
    <citation type="submission" date="2018-08" db="EMBL/GenBank/DDBJ databases">
        <title>A genome reference for cultivated species of the human gut microbiota.</title>
        <authorList>
            <person name="Zou Y."/>
            <person name="Xue W."/>
            <person name="Luo G."/>
        </authorList>
    </citation>
    <scope>NUCLEOTIDE SEQUENCE [LARGE SCALE GENOMIC DNA]</scope>
    <source>
        <strain evidence="4 5">AM18-2AC</strain>
    </source>
</reference>
<dbReference type="AlphaFoldDB" id="A0A414W1H6"/>
<dbReference type="PANTHER" id="PTHR22916">
    <property type="entry name" value="GLYCOSYLTRANSFERASE"/>
    <property type="match status" value="1"/>
</dbReference>
<organism evidence="4 5">
    <name type="scientific">Blautia obeum</name>
    <dbReference type="NCBI Taxonomy" id="40520"/>
    <lineage>
        <taxon>Bacteria</taxon>
        <taxon>Bacillati</taxon>
        <taxon>Bacillota</taxon>
        <taxon>Clostridia</taxon>
        <taxon>Lachnospirales</taxon>
        <taxon>Lachnospiraceae</taxon>
        <taxon>Blautia</taxon>
    </lineage>
</organism>
<dbReference type="Gene3D" id="3.90.550.10">
    <property type="entry name" value="Spore Coat Polysaccharide Biosynthesis Protein SpsA, Chain A"/>
    <property type="match status" value="1"/>
</dbReference>
<gene>
    <name evidence="4" type="ORF">DW222_08770</name>
</gene>
<dbReference type="EMBL" id="QRJH01000004">
    <property type="protein sequence ID" value="RHH18429.1"/>
    <property type="molecule type" value="Genomic_DNA"/>
</dbReference>
<dbReference type="GO" id="GO:0016757">
    <property type="term" value="F:glycosyltransferase activity"/>
    <property type="evidence" value="ECO:0007669"/>
    <property type="project" value="UniProtKB-KW"/>
</dbReference>
<dbReference type="PANTHER" id="PTHR22916:SF51">
    <property type="entry name" value="GLYCOSYLTRANSFERASE EPSH-RELATED"/>
    <property type="match status" value="1"/>
</dbReference>
<dbReference type="CDD" id="cd00761">
    <property type="entry name" value="Glyco_tranf_GTA_type"/>
    <property type="match status" value="1"/>
</dbReference>
<evidence type="ECO:0000259" key="3">
    <source>
        <dbReference type="Pfam" id="PF00535"/>
    </source>
</evidence>
<dbReference type="SUPFAM" id="SSF53448">
    <property type="entry name" value="Nucleotide-diphospho-sugar transferases"/>
    <property type="match status" value="1"/>
</dbReference>
<dbReference type="InterPro" id="IPR029044">
    <property type="entry name" value="Nucleotide-diphossugar_trans"/>
</dbReference>
<dbReference type="RefSeq" id="WP_118034777.1">
    <property type="nucleotide sequence ID" value="NZ_QRJH01000004.1"/>
</dbReference>
<name>A0A414W1H6_9FIRM</name>
<accession>A0A414W1H6</accession>
<dbReference type="InterPro" id="IPR001173">
    <property type="entry name" value="Glyco_trans_2-like"/>
</dbReference>